<organism evidence="3">
    <name type="scientific">Melampsora larici-populina (strain 98AG31 / pathotype 3-4-7)</name>
    <name type="common">Poplar leaf rust fungus</name>
    <dbReference type="NCBI Taxonomy" id="747676"/>
    <lineage>
        <taxon>Eukaryota</taxon>
        <taxon>Fungi</taxon>
        <taxon>Dikarya</taxon>
        <taxon>Basidiomycota</taxon>
        <taxon>Pucciniomycotina</taxon>
        <taxon>Pucciniomycetes</taxon>
        <taxon>Pucciniales</taxon>
        <taxon>Melampsoraceae</taxon>
        <taxon>Melampsora</taxon>
    </lineage>
</organism>
<accession>F4RZZ3</accession>
<dbReference type="RefSeq" id="XP_007414624.1">
    <property type="nucleotide sequence ID" value="XM_007414562.1"/>
</dbReference>
<feature type="compositionally biased region" description="Polar residues" evidence="1">
    <location>
        <begin position="113"/>
        <end position="127"/>
    </location>
</feature>
<sequence>MSNPEETEIIRNLRSQVASLEVQSAQLNQSREETAELKQLVRELLAERRQAPPPRDSVADTDLGQEDATRVTGSNTFSHYANQTPTSPTPMGRIQQTSRPENVSRATTEHVQNEQPPVTHATHQQVSWAEETGGARGFTEISPCSINPGRF</sequence>
<dbReference type="InParanoid" id="F4RZZ3"/>
<dbReference type="Proteomes" id="UP000001072">
    <property type="component" value="Unassembled WGS sequence"/>
</dbReference>
<keyword evidence="3" id="KW-1185">Reference proteome</keyword>
<evidence type="ECO:0000313" key="3">
    <source>
        <dbReference type="Proteomes" id="UP000001072"/>
    </source>
</evidence>
<feature type="region of interest" description="Disordered" evidence="1">
    <location>
        <begin position="46"/>
        <end position="151"/>
    </location>
</feature>
<evidence type="ECO:0000256" key="1">
    <source>
        <dbReference type="SAM" id="MobiDB-lite"/>
    </source>
</evidence>
<dbReference type="VEuPathDB" id="FungiDB:MELLADRAFT_66625"/>
<dbReference type="EMBL" id="GL883133">
    <property type="protein sequence ID" value="EGG02087.1"/>
    <property type="molecule type" value="Genomic_DNA"/>
</dbReference>
<protein>
    <submittedName>
        <fullName evidence="2">Uncharacterized protein</fullName>
    </submittedName>
</protein>
<proteinExistence type="predicted"/>
<dbReference type="HOGENOM" id="CLU_1806602_0_0_1"/>
<gene>
    <name evidence="2" type="ORF">MELLADRAFT_66625</name>
</gene>
<reference evidence="3" key="1">
    <citation type="journal article" date="2011" name="Proc. Natl. Acad. Sci. U.S.A.">
        <title>Obligate biotrophy features unraveled by the genomic analysis of rust fungi.</title>
        <authorList>
            <person name="Duplessis S."/>
            <person name="Cuomo C.A."/>
            <person name="Lin Y.-C."/>
            <person name="Aerts A."/>
            <person name="Tisserant E."/>
            <person name="Veneault-Fourrey C."/>
            <person name="Joly D.L."/>
            <person name="Hacquard S."/>
            <person name="Amselem J."/>
            <person name="Cantarel B.L."/>
            <person name="Chiu R."/>
            <person name="Coutinho P.M."/>
            <person name="Feau N."/>
            <person name="Field M."/>
            <person name="Frey P."/>
            <person name="Gelhaye E."/>
            <person name="Goldberg J."/>
            <person name="Grabherr M.G."/>
            <person name="Kodira C.D."/>
            <person name="Kohler A."/>
            <person name="Kuees U."/>
            <person name="Lindquist E.A."/>
            <person name="Lucas S.M."/>
            <person name="Mago R."/>
            <person name="Mauceli E."/>
            <person name="Morin E."/>
            <person name="Murat C."/>
            <person name="Pangilinan J.L."/>
            <person name="Park R."/>
            <person name="Pearson M."/>
            <person name="Quesneville H."/>
            <person name="Rouhier N."/>
            <person name="Sakthikumar S."/>
            <person name="Salamov A.A."/>
            <person name="Schmutz J."/>
            <person name="Selles B."/>
            <person name="Shapiro H."/>
            <person name="Tanguay P."/>
            <person name="Tuskan G.A."/>
            <person name="Henrissat B."/>
            <person name="Van de Peer Y."/>
            <person name="Rouze P."/>
            <person name="Ellis J.G."/>
            <person name="Dodds P.N."/>
            <person name="Schein J.E."/>
            <person name="Zhong S."/>
            <person name="Hamelin R.C."/>
            <person name="Grigoriev I.V."/>
            <person name="Szabo L.J."/>
            <person name="Martin F."/>
        </authorList>
    </citation>
    <scope>NUCLEOTIDE SEQUENCE [LARGE SCALE GENOMIC DNA]</scope>
    <source>
        <strain evidence="3">98AG31 / pathotype 3-4-7</strain>
    </source>
</reference>
<name>F4RZZ3_MELLP</name>
<feature type="compositionally biased region" description="Polar residues" evidence="1">
    <location>
        <begin position="71"/>
        <end position="86"/>
    </location>
</feature>
<dbReference type="GeneID" id="18930662"/>
<evidence type="ECO:0000313" key="2">
    <source>
        <dbReference type="EMBL" id="EGG02087.1"/>
    </source>
</evidence>
<dbReference type="KEGG" id="mlr:MELLADRAFT_66625"/>
<feature type="compositionally biased region" description="Polar residues" evidence="1">
    <location>
        <begin position="94"/>
        <end position="106"/>
    </location>
</feature>
<dbReference type="AlphaFoldDB" id="F4RZZ3"/>